<dbReference type="Proteomes" id="UP000789759">
    <property type="component" value="Unassembled WGS sequence"/>
</dbReference>
<gene>
    <name evidence="1" type="ORF">CPELLU_LOCUS8480</name>
</gene>
<evidence type="ECO:0000313" key="1">
    <source>
        <dbReference type="EMBL" id="CAG8632958.1"/>
    </source>
</evidence>
<dbReference type="SUPFAM" id="SSF54160">
    <property type="entry name" value="Chromo domain-like"/>
    <property type="match status" value="1"/>
</dbReference>
<dbReference type="InterPro" id="IPR016197">
    <property type="entry name" value="Chromo-like_dom_sf"/>
</dbReference>
<reference evidence="1" key="1">
    <citation type="submission" date="2021-06" db="EMBL/GenBank/DDBJ databases">
        <authorList>
            <person name="Kallberg Y."/>
            <person name="Tangrot J."/>
            <person name="Rosling A."/>
        </authorList>
    </citation>
    <scope>NUCLEOTIDE SEQUENCE</scope>
    <source>
        <strain evidence="1">FL966</strain>
    </source>
</reference>
<proteinExistence type="predicted"/>
<keyword evidence="2" id="KW-1185">Reference proteome</keyword>
<protein>
    <submittedName>
        <fullName evidence="1">2546_t:CDS:1</fullName>
    </submittedName>
</protein>
<organism evidence="1 2">
    <name type="scientific">Cetraspora pellucida</name>
    <dbReference type="NCBI Taxonomy" id="1433469"/>
    <lineage>
        <taxon>Eukaryota</taxon>
        <taxon>Fungi</taxon>
        <taxon>Fungi incertae sedis</taxon>
        <taxon>Mucoromycota</taxon>
        <taxon>Glomeromycotina</taxon>
        <taxon>Glomeromycetes</taxon>
        <taxon>Diversisporales</taxon>
        <taxon>Gigasporaceae</taxon>
        <taxon>Cetraspora</taxon>
    </lineage>
</organism>
<sequence length="58" mass="7231">MKVTFFYIFLLKPYYTSEFEDKETNESTPNMVDKTFEQEVESILDKRTYYYYIQYLVK</sequence>
<dbReference type="EMBL" id="CAJVQA010006044">
    <property type="protein sequence ID" value="CAG8632958.1"/>
    <property type="molecule type" value="Genomic_DNA"/>
</dbReference>
<evidence type="ECO:0000313" key="2">
    <source>
        <dbReference type="Proteomes" id="UP000789759"/>
    </source>
</evidence>
<accession>A0A9N9GVK5</accession>
<comment type="caution">
    <text evidence="1">The sequence shown here is derived from an EMBL/GenBank/DDBJ whole genome shotgun (WGS) entry which is preliminary data.</text>
</comment>
<name>A0A9N9GVK5_9GLOM</name>
<dbReference type="AlphaFoldDB" id="A0A9N9GVK5"/>